<dbReference type="SUPFAM" id="SSF50156">
    <property type="entry name" value="PDZ domain-like"/>
    <property type="match status" value="1"/>
</dbReference>
<sequence length="736" mass="84386">MKKNLAYALLIMLIAVTSCSFTSKINKSFETDDKDKLLLDLITYVLERGHYQPKDINDDFSVQVFNGFFEVLDPSKRYFLESDIQEFEKYKFQIDDQIKNKDISFFDMVHERLIKRMEEAKVIYKEVLSEPFDYSIKESIDVNYKELGYSASRKELKERWRKQLKYATLGNYNSKLTSNDVAEKADASEEDKEVMPFEEDIDVVALEEETGSTEPLTPVEAEKKSREDTMNTLNDYFDFIDELERKDWYVQYLNTIVEVFDPHTFYFAPDDKEKFDTSMSGKFEGIGARLQKKRDQTKIMEVISGGPVWRDQRLEVGDEILKVGQNGETPVDIVGMRLDDAIKFIKGPKGTVVDLTVKKVDGSVVVISITRDVVELEESYAKSAKILKDDHKFGLINLPKFYVDFEDYSERNAATDVAKEVERLKEAGAEGLILDLRDNGGGSLKTVIEMAGLFIEKGPIVQVRSTGKKPEVYDDKDERIQWDGPLVILVNELSASASEILAAAMQDYKRAIVIGSKQTFGKGTVQNVIPLENIVRSNEHGDLGAIKLTTQKFYRINGGSTQLEGVKSDVVVPDRYSYIDIGEKDQENPLGWDKIPPASYTPWDGFIDYEATVANSMKRMAQSEQLKLIEENARWIKKGQDETTVSLNHEDFKKELEENRDRAKYFKKISEYDSKLTFESLKYEQELFAQDTVLKEKRIRWHKDLTKDIYVEEAVNVLEDLKKSSVNKARLASVKG</sequence>
<keyword evidence="3 5" id="KW-0378">Hydrolase</keyword>
<dbReference type="GO" id="GO:0004175">
    <property type="term" value="F:endopeptidase activity"/>
    <property type="evidence" value="ECO:0007669"/>
    <property type="project" value="TreeGrafter"/>
</dbReference>
<keyword evidence="6" id="KW-0732">Signal</keyword>
<dbReference type="Gene3D" id="2.30.42.10">
    <property type="match status" value="1"/>
</dbReference>
<dbReference type="Pfam" id="PF17804">
    <property type="entry name" value="TSP_NTD"/>
    <property type="match status" value="1"/>
</dbReference>
<dbReference type="RefSeq" id="WP_026813139.1">
    <property type="nucleotide sequence ID" value="NZ_BMWP01000011.1"/>
</dbReference>
<dbReference type="InterPro" id="IPR036034">
    <property type="entry name" value="PDZ_sf"/>
</dbReference>
<dbReference type="Pfam" id="PF00595">
    <property type="entry name" value="PDZ"/>
    <property type="match status" value="1"/>
</dbReference>
<dbReference type="FunFam" id="3.90.226.10:FF:000090">
    <property type="entry name" value="Tail-specific protease"/>
    <property type="match status" value="1"/>
</dbReference>
<keyword evidence="4 5" id="KW-0720">Serine protease</keyword>
<gene>
    <name evidence="8" type="ORF">GCM10007383_19070</name>
</gene>
<dbReference type="EMBL" id="BMWP01000011">
    <property type="protein sequence ID" value="GGW34294.1"/>
    <property type="molecule type" value="Genomic_DNA"/>
</dbReference>
<proteinExistence type="inferred from homology"/>
<dbReference type="CDD" id="cd06782">
    <property type="entry name" value="cpPDZ_CPP-like"/>
    <property type="match status" value="1"/>
</dbReference>
<dbReference type="SUPFAM" id="SSF52096">
    <property type="entry name" value="ClpP/crotonase"/>
    <property type="match status" value="1"/>
</dbReference>
<dbReference type="InterPro" id="IPR020992">
    <property type="entry name" value="Tail_Prtase_C"/>
</dbReference>
<dbReference type="Pfam" id="PF03572">
    <property type="entry name" value="Peptidase_S41"/>
    <property type="match status" value="1"/>
</dbReference>
<name>A0A918MLS5_9FLAO</name>
<evidence type="ECO:0000256" key="3">
    <source>
        <dbReference type="ARBA" id="ARBA00022801"/>
    </source>
</evidence>
<feature type="chain" id="PRO_5037020628" evidence="6">
    <location>
        <begin position="21"/>
        <end position="736"/>
    </location>
</feature>
<evidence type="ECO:0000256" key="2">
    <source>
        <dbReference type="ARBA" id="ARBA00022670"/>
    </source>
</evidence>
<evidence type="ECO:0000256" key="4">
    <source>
        <dbReference type="ARBA" id="ARBA00022825"/>
    </source>
</evidence>
<dbReference type="GO" id="GO:0006508">
    <property type="term" value="P:proteolysis"/>
    <property type="evidence" value="ECO:0007669"/>
    <property type="project" value="UniProtKB-KW"/>
</dbReference>
<dbReference type="GO" id="GO:0008236">
    <property type="term" value="F:serine-type peptidase activity"/>
    <property type="evidence" value="ECO:0007669"/>
    <property type="project" value="UniProtKB-KW"/>
</dbReference>
<dbReference type="Proteomes" id="UP000634668">
    <property type="component" value="Unassembled WGS sequence"/>
</dbReference>
<feature type="domain" description="PDZ" evidence="7">
    <location>
        <begin position="272"/>
        <end position="352"/>
    </location>
</feature>
<dbReference type="SMART" id="SM00245">
    <property type="entry name" value="TSPc"/>
    <property type="match status" value="1"/>
</dbReference>
<comment type="caution">
    <text evidence="8">The sequence shown here is derived from an EMBL/GenBank/DDBJ whole genome shotgun (WGS) entry which is preliminary data.</text>
</comment>
<dbReference type="PANTHER" id="PTHR32060">
    <property type="entry name" value="TAIL-SPECIFIC PROTEASE"/>
    <property type="match status" value="1"/>
</dbReference>
<dbReference type="InterPro" id="IPR005151">
    <property type="entry name" value="Tail-specific_protease"/>
</dbReference>
<feature type="signal peptide" evidence="6">
    <location>
        <begin position="1"/>
        <end position="20"/>
    </location>
</feature>
<evidence type="ECO:0000313" key="9">
    <source>
        <dbReference type="Proteomes" id="UP000634668"/>
    </source>
</evidence>
<keyword evidence="9" id="KW-1185">Reference proteome</keyword>
<dbReference type="InterPro" id="IPR004447">
    <property type="entry name" value="Peptidase_S41A"/>
</dbReference>
<dbReference type="GO" id="GO:0030288">
    <property type="term" value="C:outer membrane-bounded periplasmic space"/>
    <property type="evidence" value="ECO:0007669"/>
    <property type="project" value="TreeGrafter"/>
</dbReference>
<evidence type="ECO:0000256" key="1">
    <source>
        <dbReference type="ARBA" id="ARBA00009179"/>
    </source>
</evidence>
<evidence type="ECO:0000256" key="5">
    <source>
        <dbReference type="RuleBase" id="RU004404"/>
    </source>
</evidence>
<dbReference type="Pfam" id="PF11818">
    <property type="entry name" value="DUF3340"/>
    <property type="match status" value="1"/>
</dbReference>
<organism evidence="8 9">
    <name type="scientific">Arenibacter certesii</name>
    <dbReference type="NCBI Taxonomy" id="228955"/>
    <lineage>
        <taxon>Bacteria</taxon>
        <taxon>Pseudomonadati</taxon>
        <taxon>Bacteroidota</taxon>
        <taxon>Flavobacteriia</taxon>
        <taxon>Flavobacteriales</taxon>
        <taxon>Flavobacteriaceae</taxon>
        <taxon>Arenibacter</taxon>
    </lineage>
</organism>
<dbReference type="PROSITE" id="PS50106">
    <property type="entry name" value="PDZ"/>
    <property type="match status" value="1"/>
</dbReference>
<dbReference type="PANTHER" id="PTHR32060:SF22">
    <property type="entry name" value="CARBOXYL-TERMINAL-PROCESSING PEPTIDASE 3, CHLOROPLASTIC"/>
    <property type="match status" value="1"/>
</dbReference>
<reference evidence="8" key="1">
    <citation type="journal article" date="2014" name="Int. J. Syst. Evol. Microbiol.">
        <title>Complete genome sequence of Corynebacterium casei LMG S-19264T (=DSM 44701T), isolated from a smear-ripened cheese.</title>
        <authorList>
            <consortium name="US DOE Joint Genome Institute (JGI-PGF)"/>
            <person name="Walter F."/>
            <person name="Albersmeier A."/>
            <person name="Kalinowski J."/>
            <person name="Ruckert C."/>
        </authorList>
    </citation>
    <scope>NUCLEOTIDE SEQUENCE</scope>
    <source>
        <strain evidence="8">KCTC 12113</strain>
    </source>
</reference>
<dbReference type="Gene3D" id="3.90.226.10">
    <property type="entry name" value="2-enoyl-CoA Hydratase, Chain A, domain 1"/>
    <property type="match status" value="1"/>
</dbReference>
<protein>
    <submittedName>
        <fullName evidence="8">Tail-specific protease</fullName>
    </submittedName>
</protein>
<dbReference type="GO" id="GO:0007165">
    <property type="term" value="P:signal transduction"/>
    <property type="evidence" value="ECO:0007669"/>
    <property type="project" value="TreeGrafter"/>
</dbReference>
<dbReference type="PROSITE" id="PS51257">
    <property type="entry name" value="PROKAR_LIPOPROTEIN"/>
    <property type="match status" value="1"/>
</dbReference>
<dbReference type="InterPro" id="IPR040573">
    <property type="entry name" value="TSP_N"/>
</dbReference>
<dbReference type="InterPro" id="IPR001478">
    <property type="entry name" value="PDZ"/>
</dbReference>
<evidence type="ECO:0000313" key="8">
    <source>
        <dbReference type="EMBL" id="GGW34294.1"/>
    </source>
</evidence>
<dbReference type="NCBIfam" id="TIGR00225">
    <property type="entry name" value="prc"/>
    <property type="match status" value="1"/>
</dbReference>
<keyword evidence="2 5" id="KW-0645">Protease</keyword>
<evidence type="ECO:0000256" key="6">
    <source>
        <dbReference type="SAM" id="SignalP"/>
    </source>
</evidence>
<evidence type="ECO:0000259" key="7">
    <source>
        <dbReference type="PROSITE" id="PS50106"/>
    </source>
</evidence>
<reference evidence="8" key="2">
    <citation type="submission" date="2020-09" db="EMBL/GenBank/DDBJ databases">
        <authorList>
            <person name="Sun Q."/>
            <person name="Kim S."/>
        </authorList>
    </citation>
    <scope>NUCLEOTIDE SEQUENCE</scope>
    <source>
        <strain evidence="8">KCTC 12113</strain>
    </source>
</reference>
<dbReference type="InterPro" id="IPR029045">
    <property type="entry name" value="ClpP/crotonase-like_dom_sf"/>
</dbReference>
<comment type="similarity">
    <text evidence="1 5">Belongs to the peptidase S41A family.</text>
</comment>
<dbReference type="AlphaFoldDB" id="A0A918MLS5"/>
<accession>A0A918MLS5</accession>
<dbReference type="CDD" id="cd07560">
    <property type="entry name" value="Peptidase_S41_CPP"/>
    <property type="match status" value="1"/>
</dbReference>
<dbReference type="SMART" id="SM00228">
    <property type="entry name" value="PDZ"/>
    <property type="match status" value="1"/>
</dbReference>